<gene>
    <name evidence="1" type="ORF">METZ01_LOCUS175063</name>
</gene>
<dbReference type="AlphaFoldDB" id="A0A382C8M7"/>
<feature type="non-terminal residue" evidence="1">
    <location>
        <position position="149"/>
    </location>
</feature>
<organism evidence="1">
    <name type="scientific">marine metagenome</name>
    <dbReference type="NCBI Taxonomy" id="408172"/>
    <lineage>
        <taxon>unclassified sequences</taxon>
        <taxon>metagenomes</taxon>
        <taxon>ecological metagenomes</taxon>
    </lineage>
</organism>
<dbReference type="EMBL" id="UINC01033243">
    <property type="protein sequence ID" value="SVB22209.1"/>
    <property type="molecule type" value="Genomic_DNA"/>
</dbReference>
<protein>
    <submittedName>
        <fullName evidence="1">Uncharacterized protein</fullName>
    </submittedName>
</protein>
<sequence length="149" mass="17141">MAHFTSQKKVAVNEFVRRQTAGSGKTYSTLLTFEQIAAHVSDQFDKGYFSQGYREGVIIVNADPDYAQQFTCPYVQIDKDTKLKAELVRRRKNEEPYIQVRALNGEPLKTGKVEFVLYRHDVLAENNEHSTDDEWELISIHAFPEGIEK</sequence>
<evidence type="ECO:0000313" key="1">
    <source>
        <dbReference type="EMBL" id="SVB22209.1"/>
    </source>
</evidence>
<reference evidence="1" key="1">
    <citation type="submission" date="2018-05" db="EMBL/GenBank/DDBJ databases">
        <authorList>
            <person name="Lanie J.A."/>
            <person name="Ng W.-L."/>
            <person name="Kazmierczak K.M."/>
            <person name="Andrzejewski T.M."/>
            <person name="Davidsen T.M."/>
            <person name="Wayne K.J."/>
            <person name="Tettelin H."/>
            <person name="Glass J.I."/>
            <person name="Rusch D."/>
            <person name="Podicherti R."/>
            <person name="Tsui H.-C.T."/>
            <person name="Winkler M.E."/>
        </authorList>
    </citation>
    <scope>NUCLEOTIDE SEQUENCE</scope>
</reference>
<accession>A0A382C8M7</accession>
<name>A0A382C8M7_9ZZZZ</name>
<proteinExistence type="predicted"/>